<comment type="similarity">
    <text evidence="2 4">Belongs to the eukaryotic RPC7 RNA polymerase subunit family.</text>
</comment>
<accession>A0A6A6GKM5</accession>
<keyword evidence="6" id="KW-0240">DNA-directed RNA polymerase</keyword>
<reference evidence="7" key="1">
    <citation type="journal article" date="2020" name="Stud. Mycol.">
        <title>101 Dothideomycetes genomes: A test case for predicting lifestyles and emergence of pathogens.</title>
        <authorList>
            <person name="Haridas S."/>
            <person name="Albert R."/>
            <person name="Binder M."/>
            <person name="Bloem J."/>
            <person name="LaButti K."/>
            <person name="Salamov A."/>
            <person name="Andreopoulos B."/>
            <person name="Baker S."/>
            <person name="Barry K."/>
            <person name="Bills G."/>
            <person name="Bluhm B."/>
            <person name="Cannon C."/>
            <person name="Castanera R."/>
            <person name="Culley D."/>
            <person name="Daum C."/>
            <person name="Ezra D."/>
            <person name="Gonzalez J."/>
            <person name="Henrissat B."/>
            <person name="Kuo A."/>
            <person name="Liang C."/>
            <person name="Lipzen A."/>
            <person name="Lutzoni F."/>
            <person name="Magnuson J."/>
            <person name="Mondo S."/>
            <person name="Nolan M."/>
            <person name="Ohm R."/>
            <person name="Pangilinan J."/>
            <person name="Park H.-J."/>
            <person name="Ramirez L."/>
            <person name="Alfaro M."/>
            <person name="Sun H."/>
            <person name="Tritt A."/>
            <person name="Yoshinaga Y."/>
            <person name="Zwiers L.-H."/>
            <person name="Turgeon B."/>
            <person name="Goodwin S."/>
            <person name="Spatafora J."/>
            <person name="Crous P."/>
            <person name="Grigoriev I."/>
        </authorList>
    </citation>
    <scope>NUCLEOTIDE SEQUENCE [LARGE SCALE GENOMIC DNA]</scope>
    <source>
        <strain evidence="7">CECT 20119</strain>
    </source>
</reference>
<feature type="compositionally biased region" description="Acidic residues" evidence="5">
    <location>
        <begin position="228"/>
        <end position="246"/>
    </location>
</feature>
<dbReference type="GO" id="GO:0005666">
    <property type="term" value="C:RNA polymerase III complex"/>
    <property type="evidence" value="ECO:0007669"/>
    <property type="project" value="UniProtKB-UniRule"/>
</dbReference>
<sequence length="246" mass="27910">MSRGGRGGFGGAAGGGSRGELERRLGLDDPAVQGLIDTKPSETFPKIDPPIARPPDHAERASVHNYRTLRARIHDGPFYCILDPSARVSKSRRGRDRTPPTALFNPFDGQQTYSQRFKKQRNHLPNLHKRPFVKEYFPQELWDTIGVDVKGEKTHQISKMVNIDKWADAPDEDEPKDENMDEDADEEKEDKPDEEDKDDEEDDKDPDQFDEDDEDEDDDYNAEQYFEGGEDDDAGYGDEGGGEDDY</sequence>
<dbReference type="PANTHER" id="PTHR15367">
    <property type="entry name" value="DNA-DIRECTED RNA POLYMERASE III"/>
    <property type="match status" value="1"/>
</dbReference>
<evidence type="ECO:0000313" key="6">
    <source>
        <dbReference type="EMBL" id="KAF2226296.1"/>
    </source>
</evidence>
<evidence type="ECO:0000256" key="1">
    <source>
        <dbReference type="ARBA" id="ARBA00004123"/>
    </source>
</evidence>
<dbReference type="OrthoDB" id="5377312at2759"/>
<organism evidence="6 7">
    <name type="scientific">Elsinoe ampelina</name>
    <dbReference type="NCBI Taxonomy" id="302913"/>
    <lineage>
        <taxon>Eukaryota</taxon>
        <taxon>Fungi</taxon>
        <taxon>Dikarya</taxon>
        <taxon>Ascomycota</taxon>
        <taxon>Pezizomycotina</taxon>
        <taxon>Dothideomycetes</taxon>
        <taxon>Dothideomycetidae</taxon>
        <taxon>Myriangiales</taxon>
        <taxon>Elsinoaceae</taxon>
        <taxon>Elsinoe</taxon>
    </lineage>
</organism>
<dbReference type="PANTHER" id="PTHR15367:SF2">
    <property type="entry name" value="DNA-DIRECTED RNA POLYMERASE III SUBUNIT"/>
    <property type="match status" value="1"/>
</dbReference>
<keyword evidence="6" id="KW-0804">Transcription</keyword>
<evidence type="ECO:0000256" key="5">
    <source>
        <dbReference type="SAM" id="MobiDB-lite"/>
    </source>
</evidence>
<feature type="compositionally biased region" description="Gly residues" evidence="5">
    <location>
        <begin position="1"/>
        <end position="18"/>
    </location>
</feature>
<dbReference type="InterPro" id="IPR024661">
    <property type="entry name" value="RNA_pol_III_Rpc31"/>
</dbReference>
<gene>
    <name evidence="6" type="ORF">BDZ85DRAFT_255914</name>
</gene>
<protein>
    <recommendedName>
        <fullName evidence="4">DNA-directed RNA polymerase III subunit</fullName>
    </recommendedName>
</protein>
<feature type="compositionally biased region" description="Acidic residues" evidence="5">
    <location>
        <begin position="169"/>
        <end position="221"/>
    </location>
</feature>
<evidence type="ECO:0000313" key="7">
    <source>
        <dbReference type="Proteomes" id="UP000799538"/>
    </source>
</evidence>
<evidence type="ECO:0000256" key="4">
    <source>
        <dbReference type="PIRNR" id="PIRNR000777"/>
    </source>
</evidence>
<evidence type="ECO:0000256" key="3">
    <source>
        <dbReference type="ARBA" id="ARBA00023242"/>
    </source>
</evidence>
<proteinExistence type="inferred from homology"/>
<comment type="subcellular location">
    <subcellularLocation>
        <location evidence="1 4">Nucleus</location>
    </subcellularLocation>
</comment>
<comment type="function">
    <text evidence="4">DNA-dependent RNA polymerase catalyzes the transcription of DNA into RNA using the four ribonucleoside triphosphates as substrates. Specific peripheric component of RNA polymerase III which synthesizes small RNAs, such as 5S rRNA and tRNAs.</text>
</comment>
<dbReference type="AlphaFoldDB" id="A0A6A6GKM5"/>
<name>A0A6A6GKM5_9PEZI</name>
<dbReference type="EMBL" id="ML992502">
    <property type="protein sequence ID" value="KAF2226296.1"/>
    <property type="molecule type" value="Genomic_DNA"/>
</dbReference>
<dbReference type="Pfam" id="PF11705">
    <property type="entry name" value="RNA_pol_3_Rpc31"/>
    <property type="match status" value="1"/>
</dbReference>
<feature type="region of interest" description="Disordered" evidence="5">
    <location>
        <begin position="161"/>
        <end position="246"/>
    </location>
</feature>
<keyword evidence="3 4" id="KW-0539">Nucleus</keyword>
<comment type="subunit">
    <text evidence="4">Component of the RNA polymerase III (Pol III) complex.</text>
</comment>
<dbReference type="PIRSF" id="PIRSF000777">
    <property type="entry name" value="RNA_polIII_C31"/>
    <property type="match status" value="1"/>
</dbReference>
<evidence type="ECO:0000256" key="2">
    <source>
        <dbReference type="ARBA" id="ARBA00008352"/>
    </source>
</evidence>
<feature type="region of interest" description="Disordered" evidence="5">
    <location>
        <begin position="1"/>
        <end position="59"/>
    </location>
</feature>
<keyword evidence="7" id="KW-1185">Reference proteome</keyword>
<dbReference type="GO" id="GO:0006383">
    <property type="term" value="P:transcription by RNA polymerase III"/>
    <property type="evidence" value="ECO:0007669"/>
    <property type="project" value="UniProtKB-UniRule"/>
</dbReference>
<dbReference type="Proteomes" id="UP000799538">
    <property type="component" value="Unassembled WGS sequence"/>
</dbReference>